<evidence type="ECO:0000313" key="4">
    <source>
        <dbReference type="EMBL" id="KXF81635.1"/>
    </source>
</evidence>
<dbReference type="InterPro" id="IPR011990">
    <property type="entry name" value="TPR-like_helical_dom_sf"/>
</dbReference>
<dbReference type="InterPro" id="IPR014162">
    <property type="entry name" value="CpoB_C"/>
</dbReference>
<keyword evidence="1" id="KW-0131">Cell cycle</keyword>
<dbReference type="Pfam" id="PF13174">
    <property type="entry name" value="TPR_6"/>
    <property type="match status" value="1"/>
</dbReference>
<dbReference type="SUPFAM" id="SSF48452">
    <property type="entry name" value="TPR-like"/>
    <property type="match status" value="1"/>
</dbReference>
<feature type="region of interest" description="Disordered" evidence="2">
    <location>
        <begin position="104"/>
        <end position="126"/>
    </location>
</feature>
<dbReference type="GO" id="GO:0070206">
    <property type="term" value="P:protein trimerization"/>
    <property type="evidence" value="ECO:0007669"/>
    <property type="project" value="InterPro"/>
</dbReference>
<dbReference type="GO" id="GO:0030288">
    <property type="term" value="C:outer membrane-bounded periplasmic space"/>
    <property type="evidence" value="ECO:0007669"/>
    <property type="project" value="UniProtKB-UniRule"/>
</dbReference>
<proteinExistence type="inferred from homology"/>
<dbReference type="Proteomes" id="UP000070529">
    <property type="component" value="Unassembled WGS sequence"/>
</dbReference>
<evidence type="ECO:0000256" key="1">
    <source>
        <dbReference type="HAMAP-Rule" id="MF_02066"/>
    </source>
</evidence>
<dbReference type="GO" id="GO:0043093">
    <property type="term" value="P:FtsZ-dependent cytokinesis"/>
    <property type="evidence" value="ECO:0007669"/>
    <property type="project" value="UniProtKB-UniRule"/>
</dbReference>
<reference evidence="4 5" key="1">
    <citation type="submission" date="2015-11" db="EMBL/GenBank/DDBJ databases">
        <title>Genomic Taxonomy of the Vibrionaceae.</title>
        <authorList>
            <person name="Gomez-Gil B."/>
            <person name="Enciso-Ibarra J."/>
        </authorList>
    </citation>
    <scope>NUCLEOTIDE SEQUENCE [LARGE SCALE GENOMIC DNA]</scope>
    <source>
        <strain evidence="4 5">CAIM 912</strain>
    </source>
</reference>
<evidence type="ECO:0000259" key="3">
    <source>
        <dbReference type="Pfam" id="PF16331"/>
    </source>
</evidence>
<comment type="function">
    <text evidence="1">Mediates coordination of peptidoglycan synthesis and outer membrane constriction during cell division.</text>
</comment>
<feature type="coiled-coil region" evidence="1">
    <location>
        <begin position="43"/>
        <end position="74"/>
    </location>
</feature>
<feature type="signal peptide" evidence="1">
    <location>
        <begin position="1"/>
        <end position="23"/>
    </location>
</feature>
<comment type="caution">
    <text evidence="4">The sequence shown here is derived from an EMBL/GenBank/DDBJ whole genome shotgun (WGS) entry which is preliminary data.</text>
</comment>
<sequence precursor="true">MNSNTLRSLSLALLVSVAAPVAAAPAPVTELGGSSGSSSVERLERMLEARNQMQIDMQRQLDQMASELDELRGTVERNSYELNQMLERQRDLYREIDTLRTAKPAPVPVTTPETLESTETYSTDQSENTEYDAAVNLILKEKNYAGATEAFNAFLAKYPESIYTPNAHYWLGQLYFSKSELDAAKKHFTAVSQFAKSRKRADALLKLGIIAQRQGDTAGAKTLFQSVVKEYPGTTTANQAEKELKK</sequence>
<protein>
    <recommendedName>
        <fullName evidence="1">Cell division coordinator CpoB</fullName>
    </recommendedName>
</protein>
<name>A0A135I867_9GAMM</name>
<comment type="similarity">
    <text evidence="1">Belongs to the CpoB family.</text>
</comment>
<feature type="compositionally biased region" description="Low complexity" evidence="2">
    <location>
        <begin position="104"/>
        <end position="123"/>
    </location>
</feature>
<evidence type="ECO:0000256" key="2">
    <source>
        <dbReference type="SAM" id="MobiDB-lite"/>
    </source>
</evidence>
<keyword evidence="1" id="KW-0132">Cell division</keyword>
<organism evidence="4 5">
    <name type="scientific">Enterovibrio coralii</name>
    <dbReference type="NCBI Taxonomy" id="294935"/>
    <lineage>
        <taxon>Bacteria</taxon>
        <taxon>Pseudomonadati</taxon>
        <taxon>Pseudomonadota</taxon>
        <taxon>Gammaproteobacteria</taxon>
        <taxon>Vibrionales</taxon>
        <taxon>Vibrionaceae</taxon>
        <taxon>Enterovibrio</taxon>
    </lineage>
</organism>
<dbReference type="NCBIfam" id="TIGR02795">
    <property type="entry name" value="tol_pal_ybgF"/>
    <property type="match status" value="1"/>
</dbReference>
<evidence type="ECO:0000313" key="5">
    <source>
        <dbReference type="Proteomes" id="UP000070529"/>
    </source>
</evidence>
<keyword evidence="1" id="KW-0732">Signal</keyword>
<dbReference type="InterPro" id="IPR032519">
    <property type="entry name" value="YbgF_tri"/>
</dbReference>
<dbReference type="STRING" id="294935.ATN88_02890"/>
<dbReference type="InterPro" id="IPR034706">
    <property type="entry name" value="CpoB"/>
</dbReference>
<dbReference type="EMBL" id="LNTY01000034">
    <property type="protein sequence ID" value="KXF81635.1"/>
    <property type="molecule type" value="Genomic_DNA"/>
</dbReference>
<dbReference type="AlphaFoldDB" id="A0A135I867"/>
<keyword evidence="5" id="KW-1185">Reference proteome</keyword>
<keyword evidence="1" id="KW-0175">Coiled coil</keyword>
<dbReference type="HAMAP" id="MF_02066">
    <property type="entry name" value="CpoB"/>
    <property type="match status" value="1"/>
</dbReference>
<accession>A0A135I867</accession>
<feature type="chain" id="PRO_5009985916" description="Cell division coordinator CpoB" evidence="1">
    <location>
        <begin position="24"/>
        <end position="246"/>
    </location>
</feature>
<dbReference type="Gene3D" id="1.20.5.110">
    <property type="match status" value="1"/>
</dbReference>
<feature type="domain" description="YbgF trimerisation" evidence="3">
    <location>
        <begin position="38"/>
        <end position="102"/>
    </location>
</feature>
<dbReference type="InterPro" id="IPR019734">
    <property type="entry name" value="TPR_rpt"/>
</dbReference>
<dbReference type="SMART" id="SM00028">
    <property type="entry name" value="TPR"/>
    <property type="match status" value="2"/>
</dbReference>
<dbReference type="Pfam" id="PF16331">
    <property type="entry name" value="TolA_bind_tri"/>
    <property type="match status" value="1"/>
</dbReference>
<dbReference type="RefSeq" id="WP_067417040.1">
    <property type="nucleotide sequence ID" value="NZ_LNTY01000034.1"/>
</dbReference>
<comment type="subcellular location">
    <subcellularLocation>
        <location evidence="1">Periplasm</location>
    </subcellularLocation>
</comment>
<dbReference type="OrthoDB" id="9768142at2"/>
<gene>
    <name evidence="1" type="primary">cpoB</name>
    <name evidence="4" type="ORF">ATN88_02890</name>
</gene>
<keyword evidence="1" id="KW-0574">Periplasm</keyword>
<dbReference type="Gene3D" id="1.25.40.10">
    <property type="entry name" value="Tetratricopeptide repeat domain"/>
    <property type="match status" value="1"/>
</dbReference>